<organism evidence="2 3">
    <name type="scientific">Candidatus Allofournierella pullicola</name>
    <dbReference type="NCBI Taxonomy" id="2838596"/>
    <lineage>
        <taxon>Bacteria</taxon>
        <taxon>Bacillati</taxon>
        <taxon>Bacillota</taxon>
        <taxon>Clostridia</taxon>
        <taxon>Eubacteriales</taxon>
        <taxon>Oscillospiraceae</taxon>
        <taxon>Allofournierella</taxon>
    </lineage>
</organism>
<sequence>MDSSGSYWKDWKEFETTGGVQEYLNYKKALRTGQPGLPPPVGDEHETGDAGPGAAGSEGGGV</sequence>
<dbReference type="EMBL" id="DXFW01000012">
    <property type="protein sequence ID" value="HIX05240.1"/>
    <property type="molecule type" value="Genomic_DNA"/>
</dbReference>
<evidence type="ECO:0000313" key="3">
    <source>
        <dbReference type="Proteomes" id="UP000824193"/>
    </source>
</evidence>
<dbReference type="Proteomes" id="UP000824193">
    <property type="component" value="Unassembled WGS sequence"/>
</dbReference>
<reference evidence="2" key="2">
    <citation type="submission" date="2021-04" db="EMBL/GenBank/DDBJ databases">
        <authorList>
            <person name="Gilroy R."/>
        </authorList>
    </citation>
    <scope>NUCLEOTIDE SEQUENCE</scope>
    <source>
        <strain evidence="2">2239</strain>
    </source>
</reference>
<feature type="region of interest" description="Disordered" evidence="1">
    <location>
        <begin position="30"/>
        <end position="62"/>
    </location>
</feature>
<name>A0A9D1V331_9FIRM</name>
<gene>
    <name evidence="2" type="ORF">H9865_03910</name>
</gene>
<evidence type="ECO:0000313" key="2">
    <source>
        <dbReference type="EMBL" id="HIX05240.1"/>
    </source>
</evidence>
<accession>A0A9D1V331</accession>
<evidence type="ECO:0000256" key="1">
    <source>
        <dbReference type="SAM" id="MobiDB-lite"/>
    </source>
</evidence>
<protein>
    <submittedName>
        <fullName evidence="2">Uncharacterized protein</fullName>
    </submittedName>
</protein>
<feature type="compositionally biased region" description="Gly residues" evidence="1">
    <location>
        <begin position="50"/>
        <end position="62"/>
    </location>
</feature>
<dbReference type="AlphaFoldDB" id="A0A9D1V331"/>
<comment type="caution">
    <text evidence="2">The sequence shown here is derived from an EMBL/GenBank/DDBJ whole genome shotgun (WGS) entry which is preliminary data.</text>
</comment>
<proteinExistence type="predicted"/>
<reference evidence="2" key="1">
    <citation type="journal article" date="2021" name="PeerJ">
        <title>Extensive microbial diversity within the chicken gut microbiome revealed by metagenomics and culture.</title>
        <authorList>
            <person name="Gilroy R."/>
            <person name="Ravi A."/>
            <person name="Getino M."/>
            <person name="Pursley I."/>
            <person name="Horton D.L."/>
            <person name="Alikhan N.F."/>
            <person name="Baker D."/>
            <person name="Gharbi K."/>
            <person name="Hall N."/>
            <person name="Watson M."/>
            <person name="Adriaenssens E.M."/>
            <person name="Foster-Nyarko E."/>
            <person name="Jarju S."/>
            <person name="Secka A."/>
            <person name="Antonio M."/>
            <person name="Oren A."/>
            <person name="Chaudhuri R.R."/>
            <person name="La Ragione R."/>
            <person name="Hildebrand F."/>
            <person name="Pallen M.J."/>
        </authorList>
    </citation>
    <scope>NUCLEOTIDE SEQUENCE</scope>
    <source>
        <strain evidence="2">2239</strain>
    </source>
</reference>